<dbReference type="FunFam" id="1.10.340.70:FF:000001">
    <property type="entry name" value="Retrovirus-related Pol polyprotein from transposon gypsy-like Protein"/>
    <property type="match status" value="1"/>
</dbReference>
<dbReference type="Proteomes" id="UP000228380">
    <property type="component" value="Unplaced"/>
</dbReference>
<dbReference type="Gene3D" id="3.30.70.270">
    <property type="match status" value="2"/>
</dbReference>
<dbReference type="InterPro" id="IPR043502">
    <property type="entry name" value="DNA/RNA_pol_sf"/>
</dbReference>
<dbReference type="CDD" id="cd09274">
    <property type="entry name" value="RNase_HI_RT_Ty3"/>
    <property type="match status" value="1"/>
</dbReference>
<feature type="compositionally biased region" description="Polar residues" evidence="10">
    <location>
        <begin position="250"/>
        <end position="265"/>
    </location>
</feature>
<dbReference type="InterPro" id="IPR005162">
    <property type="entry name" value="Retrotrans_gag_dom"/>
</dbReference>
<evidence type="ECO:0000259" key="11">
    <source>
        <dbReference type="PROSITE" id="PS50878"/>
    </source>
</evidence>
<dbReference type="OrthoDB" id="770194at2759"/>
<keyword evidence="7" id="KW-0378">Hydrolase</keyword>
<dbReference type="InterPro" id="IPR021109">
    <property type="entry name" value="Peptidase_aspartic_dom_sf"/>
</dbReference>
<dbReference type="Pfam" id="PF17921">
    <property type="entry name" value="Integrase_H2C2"/>
    <property type="match status" value="1"/>
</dbReference>
<keyword evidence="13" id="KW-1185">Reference proteome</keyword>
<dbReference type="FunFam" id="3.10.10.10:FF:000007">
    <property type="entry name" value="Retrovirus-related Pol polyprotein from transposon 17.6-like Protein"/>
    <property type="match status" value="1"/>
</dbReference>
<gene>
    <name evidence="14" type="primary">LOC103696780</name>
</gene>
<dbReference type="Gene3D" id="3.10.10.10">
    <property type="entry name" value="HIV Type 1 Reverse Transcriptase, subunit A, domain 1"/>
    <property type="match status" value="1"/>
</dbReference>
<sequence>MSNKERIERLEVDVNTMQEELHGLEARMEVRLTEVLEAIRHLQITVQSPPPFEPTASLPPSPREGALRRTEDIVGVQRHPRMDFPRFTGNDPIVWLDRAEQFFDGQGVPANRRVITASFYLDEEANHWWQWLRRMSQDEGVVITWRVFERELLARFGPNEYINFNEKLSRIQQHGTVREYQQEFEKLANRVRGWPPDALIGTFVGGLKEEIAKEVRMRRPHSLREAVTIARMREERLEQKRKAFRGVASRVTSVPRTQGPSTTAPRLQAPTPIRRITCEEMQQRRERGLCFKCNEKFSPGHRCKTPQAYLIEADRLEDAEGSKDGDIEHYDENTTGEEAQPVISLHALSGWNGPRTMRVVACIQGHPLTVLIDSRSTHNFVSGRVAKLLQLPIDATVKFGVRVANGEVLQCQEIFRSVELELQGKRFLVDFYTLPLVGLDAVLGIQWLEKLGPVICDWKHMTMKFWWNGQACGLSGQPARPTRDVDFREIQKEIKGSSQLFAIMVRGAEEHQPTTVQKEWPTDLQQLIKGYSPLFEAPRGLPPERPYVHRIPLQEGTLAINVRPYRYAYYQKNEIERQVTEMLEAGIIKESQSPFSSPILLVKKKDGTWRFCTDYRALNAVTIKDRFPIPTVDDMLDELHGACYFSKLDLKAGYHQLRVHPDDVHKTAFRTHHGHFEYLVMPFGLCNAPSTFQAAMNSIFRSYLRKFILVFFDDILVYNATWELHISHLRTTLRILADHCFYLQPSKCLFGQQQVEYLGYIISAAGVQVDTTKIQAMKEWPRPTTVTELRGFLGLTGYYRKFVKSYGVIAAPLTTLLRKGQFQWNLQAEQAFHLLKQAMMTTPVLDIPNFSETFVVETDASDKGIGAVLTQGGKPVAYMSKALGVTKKGWSTYAKEMLAIMEAVRMWRPYLLGRKFQIRTDQKSLRHFLEQRVSTPEQQKWVTKLLGYEYEIVYKPEKDNSAADALSRLPEEIALHALSRPVFDIWEEIRTANQEDHYLQQKIQQLEATPDRMKNYQFRGGILYYKDRVLIPPSSPLGVRLMEEFHNTKIGGHSGTLRTYKRISQAFYWESMKKDIQKFVAECVVCQQHKYETQVPAGLLQPLPVPTQVWEDISMDFIEGLPWSKGKNVILVIVDRLTKYAHFLAISHPYTAGEVAALFVNQVARLHGMPRSIVSDRDPIFVSHFWHEFFKLQGTTLRMSSAYHPQSDGQTEVVNRCVEQYLRCLCNQFPKTWEQNLAWAEYWYNTTFHSTAGMTPFQALYGRAPPTIVRYMEGLTAVDEVDRTLANRDQLMKELKGNLEKAQGRMKQQADKNRREVTFVVGELVFLKLPPYRQQTIFRRVHQKLAQKYFGVRTLSHYSAHRASRL</sequence>
<dbReference type="InterPro" id="IPR036397">
    <property type="entry name" value="RNaseH_sf"/>
</dbReference>
<dbReference type="EC" id="2.7.7.49" evidence="1"/>
<dbReference type="InterPro" id="IPR043128">
    <property type="entry name" value="Rev_trsase/Diguanyl_cyclase"/>
</dbReference>
<dbReference type="SUPFAM" id="SSF56672">
    <property type="entry name" value="DNA/RNA polymerases"/>
    <property type="match status" value="1"/>
</dbReference>
<feature type="coiled-coil region" evidence="9">
    <location>
        <begin position="1285"/>
        <end position="1312"/>
    </location>
</feature>
<dbReference type="GO" id="GO:0003676">
    <property type="term" value="F:nucleic acid binding"/>
    <property type="evidence" value="ECO:0007669"/>
    <property type="project" value="InterPro"/>
</dbReference>
<evidence type="ECO:0000259" key="12">
    <source>
        <dbReference type="PROSITE" id="PS50994"/>
    </source>
</evidence>
<evidence type="ECO:0000256" key="5">
    <source>
        <dbReference type="ARBA" id="ARBA00022722"/>
    </source>
</evidence>
<evidence type="ECO:0000256" key="6">
    <source>
        <dbReference type="ARBA" id="ARBA00022759"/>
    </source>
</evidence>
<evidence type="ECO:0000313" key="13">
    <source>
        <dbReference type="Proteomes" id="UP000228380"/>
    </source>
</evidence>
<dbReference type="Pfam" id="PF03732">
    <property type="entry name" value="Retrotrans_gag"/>
    <property type="match status" value="1"/>
</dbReference>
<feature type="region of interest" description="Disordered" evidence="10">
    <location>
        <begin position="247"/>
        <end position="267"/>
    </location>
</feature>
<dbReference type="PROSITE" id="PS50994">
    <property type="entry name" value="INTEGRASE"/>
    <property type="match status" value="1"/>
</dbReference>
<evidence type="ECO:0000256" key="1">
    <source>
        <dbReference type="ARBA" id="ARBA00012493"/>
    </source>
</evidence>
<evidence type="ECO:0000256" key="9">
    <source>
        <dbReference type="SAM" id="Coils"/>
    </source>
</evidence>
<name>A0A8B8ZMQ5_PHODC</name>
<organism evidence="13 14">
    <name type="scientific">Phoenix dactylifera</name>
    <name type="common">Date palm</name>
    <dbReference type="NCBI Taxonomy" id="42345"/>
    <lineage>
        <taxon>Eukaryota</taxon>
        <taxon>Viridiplantae</taxon>
        <taxon>Streptophyta</taxon>
        <taxon>Embryophyta</taxon>
        <taxon>Tracheophyta</taxon>
        <taxon>Spermatophyta</taxon>
        <taxon>Magnoliopsida</taxon>
        <taxon>Liliopsida</taxon>
        <taxon>Arecaceae</taxon>
        <taxon>Coryphoideae</taxon>
        <taxon>Phoeniceae</taxon>
        <taxon>Phoenix</taxon>
    </lineage>
</organism>
<dbReference type="GO" id="GO:0003964">
    <property type="term" value="F:RNA-directed DNA polymerase activity"/>
    <property type="evidence" value="ECO:0007669"/>
    <property type="project" value="UniProtKB-KW"/>
</dbReference>
<dbReference type="InterPro" id="IPR041588">
    <property type="entry name" value="Integrase_H2C2"/>
</dbReference>
<keyword evidence="6" id="KW-0255">Endonuclease</keyword>
<evidence type="ECO:0000256" key="7">
    <source>
        <dbReference type="ARBA" id="ARBA00022801"/>
    </source>
</evidence>
<dbReference type="GO" id="GO:0004519">
    <property type="term" value="F:endonuclease activity"/>
    <property type="evidence" value="ECO:0007669"/>
    <property type="project" value="UniProtKB-KW"/>
</dbReference>
<evidence type="ECO:0000256" key="8">
    <source>
        <dbReference type="ARBA" id="ARBA00022918"/>
    </source>
</evidence>
<dbReference type="Pfam" id="PF00078">
    <property type="entry name" value="RVT_1"/>
    <property type="match status" value="1"/>
</dbReference>
<dbReference type="FunFam" id="3.30.420.10:FF:000032">
    <property type="entry name" value="Retrovirus-related Pol polyprotein from transposon 297-like Protein"/>
    <property type="match status" value="1"/>
</dbReference>
<dbReference type="PROSITE" id="PS50878">
    <property type="entry name" value="RT_POL"/>
    <property type="match status" value="1"/>
</dbReference>
<reference evidence="14" key="1">
    <citation type="submission" date="2025-08" db="UniProtKB">
        <authorList>
            <consortium name="RefSeq"/>
        </authorList>
    </citation>
    <scope>IDENTIFICATION</scope>
    <source>
        <tissue evidence="14">Young leaves</tissue>
    </source>
</reference>
<dbReference type="SUPFAM" id="SSF50630">
    <property type="entry name" value="Acid proteases"/>
    <property type="match status" value="1"/>
</dbReference>
<dbReference type="GeneID" id="103696780"/>
<dbReference type="GO" id="GO:0008233">
    <property type="term" value="F:peptidase activity"/>
    <property type="evidence" value="ECO:0007669"/>
    <property type="project" value="UniProtKB-KW"/>
</dbReference>
<proteinExistence type="predicted"/>
<dbReference type="InterPro" id="IPR000477">
    <property type="entry name" value="RT_dom"/>
</dbReference>
<dbReference type="PANTHER" id="PTHR37984">
    <property type="entry name" value="PROTEIN CBG26694"/>
    <property type="match status" value="1"/>
</dbReference>
<keyword evidence="2" id="KW-0645">Protease</keyword>
<dbReference type="RefSeq" id="XP_038972753.1">
    <property type="nucleotide sequence ID" value="XM_039116825.1"/>
</dbReference>
<dbReference type="CDD" id="cd01647">
    <property type="entry name" value="RT_LTR"/>
    <property type="match status" value="1"/>
</dbReference>
<keyword evidence="9" id="KW-0175">Coiled coil</keyword>
<dbReference type="GO" id="GO:0015074">
    <property type="term" value="P:DNA integration"/>
    <property type="evidence" value="ECO:0007669"/>
    <property type="project" value="InterPro"/>
</dbReference>
<dbReference type="Pfam" id="PF17917">
    <property type="entry name" value="RT_RNaseH"/>
    <property type="match status" value="1"/>
</dbReference>
<feature type="domain" description="Integrase catalytic" evidence="12">
    <location>
        <begin position="1100"/>
        <end position="1264"/>
    </location>
</feature>
<evidence type="ECO:0000313" key="14">
    <source>
        <dbReference type="RefSeq" id="XP_038972753.1"/>
    </source>
</evidence>
<dbReference type="InterPro" id="IPR041373">
    <property type="entry name" value="RT_RNaseH"/>
</dbReference>
<evidence type="ECO:0000256" key="3">
    <source>
        <dbReference type="ARBA" id="ARBA00022679"/>
    </source>
</evidence>
<feature type="domain" description="Reverse transcriptase" evidence="11">
    <location>
        <begin position="583"/>
        <end position="762"/>
    </location>
</feature>
<dbReference type="Pfam" id="PF08284">
    <property type="entry name" value="RVP_2"/>
    <property type="match status" value="1"/>
</dbReference>
<dbReference type="Gene3D" id="2.40.70.10">
    <property type="entry name" value="Acid Proteases"/>
    <property type="match status" value="1"/>
</dbReference>
<keyword evidence="8" id="KW-0695">RNA-directed DNA polymerase</keyword>
<dbReference type="InterPro" id="IPR050951">
    <property type="entry name" value="Retrovirus_Pol_polyprotein"/>
</dbReference>
<evidence type="ECO:0000256" key="4">
    <source>
        <dbReference type="ARBA" id="ARBA00022695"/>
    </source>
</evidence>
<dbReference type="CDD" id="cd00303">
    <property type="entry name" value="retropepsin_like"/>
    <property type="match status" value="1"/>
</dbReference>
<dbReference type="InterPro" id="IPR012337">
    <property type="entry name" value="RNaseH-like_sf"/>
</dbReference>
<evidence type="ECO:0000256" key="10">
    <source>
        <dbReference type="SAM" id="MobiDB-lite"/>
    </source>
</evidence>
<keyword evidence="3" id="KW-0808">Transferase</keyword>
<keyword evidence="4" id="KW-0548">Nucleotidyltransferase</keyword>
<dbReference type="FunFam" id="3.30.70.270:FF:000020">
    <property type="entry name" value="Transposon Tf2-6 polyprotein-like Protein"/>
    <property type="match status" value="1"/>
</dbReference>
<keyword evidence="5" id="KW-0540">Nuclease</keyword>
<accession>A0A8B8ZMQ5</accession>
<dbReference type="Gene3D" id="1.10.340.70">
    <property type="match status" value="1"/>
</dbReference>
<evidence type="ECO:0000256" key="2">
    <source>
        <dbReference type="ARBA" id="ARBA00022670"/>
    </source>
</evidence>
<dbReference type="PANTHER" id="PTHR37984:SF5">
    <property type="entry name" value="PROTEIN NYNRIN-LIKE"/>
    <property type="match status" value="1"/>
</dbReference>
<dbReference type="InterPro" id="IPR001584">
    <property type="entry name" value="Integrase_cat-core"/>
</dbReference>
<dbReference type="Pfam" id="PF00665">
    <property type="entry name" value="rve"/>
    <property type="match status" value="1"/>
</dbReference>
<protein>
    <recommendedName>
        <fullName evidence="1">RNA-directed DNA polymerase</fullName>
        <ecNumber evidence="1">2.7.7.49</ecNumber>
    </recommendedName>
</protein>
<dbReference type="SUPFAM" id="SSF53098">
    <property type="entry name" value="Ribonuclease H-like"/>
    <property type="match status" value="1"/>
</dbReference>
<dbReference type="GO" id="GO:0006508">
    <property type="term" value="P:proteolysis"/>
    <property type="evidence" value="ECO:0007669"/>
    <property type="project" value="UniProtKB-KW"/>
</dbReference>
<dbReference type="Gene3D" id="3.30.420.10">
    <property type="entry name" value="Ribonuclease H-like superfamily/Ribonuclease H"/>
    <property type="match status" value="1"/>
</dbReference>